<organism evidence="1">
    <name type="scientific">Fusarium oxysporum (strain Fo5176)</name>
    <name type="common">Fusarium vascular wilt</name>
    <dbReference type="NCBI Taxonomy" id="660025"/>
    <lineage>
        <taxon>Eukaryota</taxon>
        <taxon>Fungi</taxon>
        <taxon>Dikarya</taxon>
        <taxon>Ascomycota</taxon>
        <taxon>Pezizomycotina</taxon>
        <taxon>Sordariomycetes</taxon>
        <taxon>Hypocreomycetidae</taxon>
        <taxon>Hypocreales</taxon>
        <taxon>Nectriaceae</taxon>
        <taxon>Fusarium</taxon>
        <taxon>Fusarium oxysporum species complex</taxon>
    </lineage>
</organism>
<evidence type="ECO:0000313" key="1">
    <source>
        <dbReference type="EMBL" id="EGU80566.1"/>
    </source>
</evidence>
<proteinExistence type="predicted"/>
<protein>
    <submittedName>
        <fullName evidence="1">Uncharacterized protein</fullName>
    </submittedName>
</protein>
<gene>
    <name evidence="1" type="ORF">FOXB_08897</name>
</gene>
<reference evidence="1" key="1">
    <citation type="journal article" date="2012" name="Mol. Plant Microbe Interact.">
        <title>A highly conserved effector in Fusarium oxysporum is required for full virulence on Arabidopsis.</title>
        <authorList>
            <person name="Thatcher L.F."/>
            <person name="Gardiner D.M."/>
            <person name="Kazan K."/>
            <person name="Manners J."/>
        </authorList>
    </citation>
    <scope>NUCLEOTIDE SEQUENCE [LARGE SCALE GENOMIC DNA]</scope>
    <source>
        <strain evidence="1">Fo5176</strain>
    </source>
</reference>
<sequence>MNAHKVDIKLISSAVKVSGLFTTRTTVKARKLADISIGDNTGLELQSAWPRGIQRQRPTDLLKR</sequence>
<comment type="caution">
    <text evidence="1">The sequence shown here is derived from an EMBL/GenBank/DDBJ whole genome shotgun (WGS) entry which is preliminary data.</text>
</comment>
<accession>F9FR67</accession>
<dbReference type="AlphaFoldDB" id="F9FR67"/>
<dbReference type="EMBL" id="AFQF01002520">
    <property type="protein sequence ID" value="EGU80566.1"/>
    <property type="molecule type" value="Genomic_DNA"/>
</dbReference>
<name>F9FR67_FUSOF</name>